<protein>
    <submittedName>
        <fullName evidence="2">Uncharacterized protein</fullName>
    </submittedName>
</protein>
<reference evidence="2" key="1">
    <citation type="submission" date="2022-11" db="UniProtKB">
        <authorList>
            <consortium name="WormBaseParasite"/>
        </authorList>
    </citation>
    <scope>IDENTIFICATION</scope>
</reference>
<sequence length="77" mass="8406">MEDLILILRYNSGQIDSALQKKPDTGITDPACLGVATLKHLFGLPSMEIPLKVQGTCADALQCSWDMGKLVQLDNNF</sequence>
<accession>A0AC34G8U2</accession>
<name>A0AC34G8U2_9BILA</name>
<dbReference type="Proteomes" id="UP000887579">
    <property type="component" value="Unplaced"/>
</dbReference>
<organism evidence="1 2">
    <name type="scientific">Panagrolaimus sp. ES5</name>
    <dbReference type="NCBI Taxonomy" id="591445"/>
    <lineage>
        <taxon>Eukaryota</taxon>
        <taxon>Metazoa</taxon>
        <taxon>Ecdysozoa</taxon>
        <taxon>Nematoda</taxon>
        <taxon>Chromadorea</taxon>
        <taxon>Rhabditida</taxon>
        <taxon>Tylenchina</taxon>
        <taxon>Panagrolaimomorpha</taxon>
        <taxon>Panagrolaimoidea</taxon>
        <taxon>Panagrolaimidae</taxon>
        <taxon>Panagrolaimus</taxon>
    </lineage>
</organism>
<evidence type="ECO:0000313" key="2">
    <source>
        <dbReference type="WBParaSite" id="ES5_v2.g26165.t1"/>
    </source>
</evidence>
<dbReference type="WBParaSite" id="ES5_v2.g26165.t1">
    <property type="protein sequence ID" value="ES5_v2.g26165.t1"/>
    <property type="gene ID" value="ES5_v2.g26165"/>
</dbReference>
<evidence type="ECO:0000313" key="1">
    <source>
        <dbReference type="Proteomes" id="UP000887579"/>
    </source>
</evidence>
<proteinExistence type="predicted"/>